<organism evidence="9 11">
    <name type="scientific">Diplocarpon rosae</name>
    <dbReference type="NCBI Taxonomy" id="946125"/>
    <lineage>
        <taxon>Eukaryota</taxon>
        <taxon>Fungi</taxon>
        <taxon>Dikarya</taxon>
        <taxon>Ascomycota</taxon>
        <taxon>Pezizomycotina</taxon>
        <taxon>Leotiomycetes</taxon>
        <taxon>Helotiales</taxon>
        <taxon>Drepanopezizaceae</taxon>
        <taxon>Diplocarpon</taxon>
    </lineage>
</organism>
<evidence type="ECO:0000256" key="2">
    <source>
        <dbReference type="ARBA" id="ARBA00022763"/>
    </source>
</evidence>
<feature type="compositionally biased region" description="Basic and acidic residues" evidence="7">
    <location>
        <begin position="677"/>
        <end position="702"/>
    </location>
</feature>
<evidence type="ECO:0000313" key="11">
    <source>
        <dbReference type="Proteomes" id="UP001285354"/>
    </source>
</evidence>
<feature type="domain" description="FHA" evidence="8">
    <location>
        <begin position="24"/>
        <end position="98"/>
    </location>
</feature>
<reference evidence="9" key="1">
    <citation type="submission" date="2023-06" db="EMBL/GenBank/DDBJ databases">
        <title>Draft genome of Marssonina rosae.</title>
        <authorList>
            <person name="Cheng Q."/>
        </authorList>
    </citation>
    <scope>NUCLEOTIDE SEQUENCE</scope>
    <source>
        <strain evidence="9">R4</strain>
    </source>
</reference>
<keyword evidence="11" id="KW-1185">Reference proteome</keyword>
<protein>
    <recommendedName>
        <fullName evidence="8">FHA domain-containing protein</fullName>
    </recommendedName>
</protein>
<evidence type="ECO:0000256" key="7">
    <source>
        <dbReference type="SAM" id="MobiDB-lite"/>
    </source>
</evidence>
<comment type="subcellular location">
    <subcellularLocation>
        <location evidence="1">Nucleus</location>
    </subcellularLocation>
</comment>
<feature type="region of interest" description="Disordered" evidence="7">
    <location>
        <begin position="428"/>
        <end position="457"/>
    </location>
</feature>
<evidence type="ECO:0000256" key="6">
    <source>
        <dbReference type="SAM" id="Coils"/>
    </source>
</evidence>
<comment type="caution">
    <text evidence="9">The sequence shown here is derived from an EMBL/GenBank/DDBJ whole genome shotgun (WGS) entry which is preliminary data.</text>
</comment>
<dbReference type="EMBL" id="JAUBYV010000012">
    <property type="protein sequence ID" value="KAK2623854.1"/>
    <property type="molecule type" value="Genomic_DNA"/>
</dbReference>
<feature type="region of interest" description="Disordered" evidence="7">
    <location>
        <begin position="730"/>
        <end position="821"/>
    </location>
</feature>
<dbReference type="Pfam" id="PF16508">
    <property type="entry name" value="NIBRIN_BRCT_II"/>
    <property type="match status" value="1"/>
</dbReference>
<evidence type="ECO:0000256" key="5">
    <source>
        <dbReference type="ARBA" id="ARBA00044757"/>
    </source>
</evidence>
<feature type="compositionally biased region" description="Polar residues" evidence="7">
    <location>
        <begin position="761"/>
        <end position="772"/>
    </location>
</feature>
<dbReference type="Proteomes" id="UP001285354">
    <property type="component" value="Unassembled WGS sequence"/>
</dbReference>
<sequence length="821" mass="92373">MWILDCEGDTFQGRKQWLRPGKKYIFGRNKTEDVQYGLADKTVSRLHLLVVVDSVEPSTCANARFRTQITLTDGCGVPNKKSGEFGTSVGTLLNGEQIRGKAVVLQRDQNVVILGKFKQHFHFNWVPVTFTFSFTTKELKANPFPALHERLGPLDIRVLQQYEREYVTHVVAKKRNTSKGLQALINGKYIVHNDSFVEAIVSVATRLGGEPSLLEFDYEAHFPDPLKYLPPQGEEPTQRSAEAYAPVASRIDVFDGYTFVFYSQQQFTTLLAPITEGRGKALLREAIPEKTTVEEFVRYVKGVADEKGLGEFEEGSEGKGVVVVKFNPAKGPGTAWFAEFGTQVSLSLGHRLIEQSEFLDAILGNDASVLRRPILDDASSLVAPPPIAGMYHPRPLTPQTIQNFEEVEKAPPEPVRGRRRARAKFTGFEDDFSGPIAPSTPVPESEPMQIDEPPPGVIQYSQSLFVSQDPDREIPQAPEPEVRSSRKRHVSPMSDDEDIHRKMVSQVTASKRRRLAETANCRHGGEVTPPSPLPQSPLSAPNDASKEEPVAKGKFKRLKKERKIDILEPVRQQREQAEAAAKAKRELREEKDSCLNEQVRNLAIIEVMEVKRSKPAPQRTRRADESQHWEPRWATLKNFKRFRRRPDSDDARGFDKVIVPLVEVKRKDFGIGDMYWQKDESQRKKKGKEVGKDAQDVSRMESQRGPQNRASEAARIILSNKPKDAFEEVAVPEEVVSDSDLQIVTPAPKARTSRADPQQKLADQTIASQDRPTGQKRIAATTLTKPAPAKKARQTMIRKLPRPEESDDDDSDDGLRFRFKK</sequence>
<dbReference type="GO" id="GO:0003684">
    <property type="term" value="F:damaged DNA binding"/>
    <property type="evidence" value="ECO:0007669"/>
    <property type="project" value="TreeGrafter"/>
</dbReference>
<dbReference type="PANTHER" id="PTHR12162">
    <property type="entry name" value="NIBRIN-RELATED"/>
    <property type="match status" value="1"/>
</dbReference>
<dbReference type="PANTHER" id="PTHR12162:SF0">
    <property type="entry name" value="NIBRIN"/>
    <property type="match status" value="1"/>
</dbReference>
<keyword evidence="4" id="KW-0539">Nucleus</keyword>
<keyword evidence="2" id="KW-0227">DNA damage</keyword>
<evidence type="ECO:0000313" key="9">
    <source>
        <dbReference type="EMBL" id="KAK2623601.1"/>
    </source>
</evidence>
<dbReference type="GO" id="GO:0000724">
    <property type="term" value="P:double-strand break repair via homologous recombination"/>
    <property type="evidence" value="ECO:0007669"/>
    <property type="project" value="TreeGrafter"/>
</dbReference>
<evidence type="ECO:0000259" key="8">
    <source>
        <dbReference type="PROSITE" id="PS50006"/>
    </source>
</evidence>
<name>A0AAD9STU6_9HELO</name>
<dbReference type="InterPro" id="IPR000253">
    <property type="entry name" value="FHA_dom"/>
</dbReference>
<keyword evidence="3" id="KW-0234">DNA repair</keyword>
<dbReference type="InterPro" id="IPR040227">
    <property type="entry name" value="Nibrin-rel"/>
</dbReference>
<evidence type="ECO:0000313" key="10">
    <source>
        <dbReference type="EMBL" id="KAK2623854.1"/>
    </source>
</evidence>
<dbReference type="GO" id="GO:0030870">
    <property type="term" value="C:Mre11 complex"/>
    <property type="evidence" value="ECO:0007669"/>
    <property type="project" value="InterPro"/>
</dbReference>
<feature type="region of interest" description="Disordered" evidence="7">
    <location>
        <begin position="677"/>
        <end position="716"/>
    </location>
</feature>
<comment type="similarity">
    <text evidence="5">Belongs to the Nibrin family.</text>
</comment>
<proteinExistence type="inferred from homology"/>
<evidence type="ECO:0000256" key="3">
    <source>
        <dbReference type="ARBA" id="ARBA00023204"/>
    </source>
</evidence>
<gene>
    <name evidence="10" type="ORF">QTJ16_007035</name>
    <name evidence="9" type="ORF">QTJ16_007155</name>
</gene>
<keyword evidence="6" id="KW-0175">Coiled coil</keyword>
<evidence type="ECO:0000256" key="4">
    <source>
        <dbReference type="ARBA" id="ARBA00023242"/>
    </source>
</evidence>
<dbReference type="PROSITE" id="PS50006">
    <property type="entry name" value="FHA_DOMAIN"/>
    <property type="match status" value="1"/>
</dbReference>
<dbReference type="InterPro" id="IPR008984">
    <property type="entry name" value="SMAD_FHA_dom_sf"/>
</dbReference>
<dbReference type="InterPro" id="IPR032429">
    <property type="entry name" value="Nibrin_BRCT2"/>
</dbReference>
<feature type="region of interest" description="Disordered" evidence="7">
    <location>
        <begin position="519"/>
        <end position="556"/>
    </location>
</feature>
<dbReference type="AlphaFoldDB" id="A0AAD9STU6"/>
<feature type="coiled-coil region" evidence="6">
    <location>
        <begin position="570"/>
        <end position="597"/>
    </location>
</feature>
<feature type="region of interest" description="Disordered" evidence="7">
    <location>
        <begin position="470"/>
        <end position="496"/>
    </location>
</feature>
<dbReference type="Gene3D" id="2.60.200.20">
    <property type="match status" value="1"/>
</dbReference>
<accession>A0AAD9STU6</accession>
<dbReference type="EMBL" id="JAUBYV010000013">
    <property type="protein sequence ID" value="KAK2623601.1"/>
    <property type="molecule type" value="Genomic_DNA"/>
</dbReference>
<feature type="compositionally biased region" description="Basic and acidic residues" evidence="7">
    <location>
        <begin position="470"/>
        <end position="484"/>
    </location>
</feature>
<dbReference type="SUPFAM" id="SSF49879">
    <property type="entry name" value="SMAD/FHA domain"/>
    <property type="match status" value="1"/>
</dbReference>
<dbReference type="GO" id="GO:0007095">
    <property type="term" value="P:mitotic G2 DNA damage checkpoint signaling"/>
    <property type="evidence" value="ECO:0007669"/>
    <property type="project" value="InterPro"/>
</dbReference>
<evidence type="ECO:0000256" key="1">
    <source>
        <dbReference type="ARBA" id="ARBA00004123"/>
    </source>
</evidence>